<evidence type="ECO:0008006" key="4">
    <source>
        <dbReference type="Google" id="ProtNLM"/>
    </source>
</evidence>
<name>A0A1B1SEP0_9CAUD</name>
<dbReference type="EMBL" id="KX458241">
    <property type="protein sequence ID" value="ANU79113.1"/>
    <property type="molecule type" value="Genomic_DNA"/>
</dbReference>
<accession>A0A1B1SEP0</accession>
<proteinExistence type="predicted"/>
<dbReference type="KEGG" id="vg:29062549"/>
<dbReference type="RefSeq" id="YP_009279560.1">
    <property type="nucleotide sequence ID" value="NC_031014.1"/>
</dbReference>
<keyword evidence="3" id="KW-1185">Reference proteome</keyword>
<evidence type="ECO:0000313" key="2">
    <source>
        <dbReference type="EMBL" id="ANU79113.1"/>
    </source>
</evidence>
<reference evidence="2 3" key="1">
    <citation type="submission" date="2016-06" db="EMBL/GenBank/DDBJ databases">
        <title>Genomic analysis of Andromeda: A phiKMVlikevirus infecting Pseudomonas syringae.</title>
        <authorList>
            <person name="Magill D.J."/>
            <person name="Krylov V.N."/>
            <person name="McGrath J.W."/>
            <person name="Allen C.C.R."/>
            <person name="Quinn J.P."/>
            <person name="Kulakov L.A."/>
        </authorList>
    </citation>
    <scope>NUCLEOTIDE SEQUENCE [LARGE SCALE GENOMIC DNA]</scope>
</reference>
<sequence>MANILDSIESSKVKVGPAATSGSGSLADADRAQDFGMASTLAPSDAKAIAEGKKPAKLNQFEKMSAFQRAAAGASAATDAGASRETGAQAAAEGYQEVRNDPFKNASTKNVGHGTALEDYADPAPDAHVPAMLKEIADKQAFKESVGPVDQLGAAVLEMTGTGALVRMLSDNYHGARAFKDDPMFDSLAGREVWGKGLSQEDLEWVADANSAYERQYKLARLEETRNNYKKISAHGDGVSTIIGLTGGVLDPAGWLAGMGVGKVAQLAKVGTELGAVNRGLMGAAEGAAGNVLVEASMQAAGEHVTPGDYFYAAGFGALFGGAISSMNRRVVGEESPPEASAMHGSTQAAAESHVDGSLKFHAGLLAEAQRRLPDDATPEQIAATARDVFNERSNAYWQQATRSMPDNERILPDVDHQKLYADGADELDGTLTRNIEGQFSDAIRRTAVGDVWGFTPATVPDNAKRLIFTEKMLRMVDNQPTFDQAKLDTLIGKWVAPIADSTMVAKFSMPQLILARSEHPIMKWVAANLLESPTQAGGPRTTAAVEHAIRQREYNSFNARYNEAYSAWRNQNGGSLVKDILFKQKHYENFNDLVATARENRAAGIIGDEHPHVKAAADAMDEGFARLAADQRSAKTLGSELLPDSSIGYTPRMLNTRFIEEHPMHREAIREEIRSQLHELWAGMPQGPKLAREVAATYINRARIEGAGGAVTPGHISDPHASSNLRDALAQHALSEADIERYMARVGRGGAKHTKGRLDLDLTKEITLHDGSVFRLGDAFIKDTSALFRQQSRYVNGDVTLSRRGIMGKQGIDQLREMLVLSRKGATDKKWTNELNAFDQTMSEFMGKPYGTAHRLADNFRILTGASRLGQAVIPQLAETGQIAAHLGTESAMRFVKDLPRLVDEVRKGKTNDLLHSLELPGGTIGDEHRTVMPWQSLDEVELAGKDAAGTLDRAIRGAAQAQYTLTGHRYLQAAQVRGVSEQILHKVMRYAKDGTNLPALKSMGMNDKLLDAIKKDLRNVAEFDDTGALKSFDIRQTDNPAAMQELRQLIERGANQIIQGNFIGERQAFVHDSFLRILTQFRSYSLTAMSKQWTRVRTDLGTAKALGLLMGQMSIALPLHLARVMAVSALMSDERAADYRENNLRPDMLARATLNYASLGGMLGDTLDAGMGMLGMEMSGVRSGSQNVLGNVPALGYVANTAQALKDKDVSGIIKAMPGGNSMFLLPAAHLTHWMQKE</sequence>
<gene>
    <name evidence="2" type="ORF">Andromeda_38</name>
</gene>
<organism evidence="2 3">
    <name type="scientific">Pseudomonas phage Andromeda</name>
    <dbReference type="NCBI Taxonomy" id="1873949"/>
    <lineage>
        <taxon>Viruses</taxon>
        <taxon>Duplodnaviria</taxon>
        <taxon>Heunggongvirae</taxon>
        <taxon>Uroviricota</taxon>
        <taxon>Caudoviricetes</taxon>
        <taxon>Autographivirales</taxon>
        <taxon>Autonotataviridae</taxon>
        <taxon>Bifseptvirus</taxon>
        <taxon>Bifseptvirus andromeda</taxon>
    </lineage>
</organism>
<feature type="region of interest" description="Disordered" evidence="1">
    <location>
        <begin position="1"/>
        <end position="28"/>
    </location>
</feature>
<evidence type="ECO:0000313" key="3">
    <source>
        <dbReference type="Proteomes" id="UP000203308"/>
    </source>
</evidence>
<protein>
    <recommendedName>
        <fullName evidence="4">Internal virion protein</fullName>
    </recommendedName>
</protein>
<evidence type="ECO:0000256" key="1">
    <source>
        <dbReference type="SAM" id="MobiDB-lite"/>
    </source>
</evidence>
<dbReference type="Proteomes" id="UP000203308">
    <property type="component" value="Segment"/>
</dbReference>
<dbReference type="GeneID" id="29062549"/>